<reference evidence="2" key="1">
    <citation type="submission" date="2022-09" db="EMBL/GenBank/DDBJ databases">
        <authorList>
            <person name="Yuan C."/>
            <person name="Ke Z."/>
        </authorList>
    </citation>
    <scope>NUCLEOTIDE SEQUENCE</scope>
    <source>
        <strain evidence="2">LB-8</strain>
    </source>
</reference>
<accession>A0A9X2XXE8</accession>
<evidence type="ECO:0000313" key="3">
    <source>
        <dbReference type="Proteomes" id="UP001155483"/>
    </source>
</evidence>
<sequence>MITLSSKKFGRQVPAIFSFSYQTIIIALLFIVIIFSSCFSPRKMDKWIDQQYRDVPTKVKSNDYISVKIEKTPFKDRLSETKKGKTKFIPALFYYQWEFYSTSTLNPYIPVSNLSNTILPYANVKGLKKKLDGQKLELTIEKVPSIFSLRDKGAMIFLVVAYTGWEHIYIEPQTEEMVVSYRLLKDNVETKKGEVTVPNRDQGISLKAFQSTKKLTWKYLEQYNNNIKAMSKELVDKLLIELQQEGNLVKE</sequence>
<evidence type="ECO:0000256" key="1">
    <source>
        <dbReference type="SAM" id="Phobius"/>
    </source>
</evidence>
<gene>
    <name evidence="2" type="ORF">OCK74_14465</name>
</gene>
<dbReference type="AlphaFoldDB" id="A0A9X2XXE8"/>
<protein>
    <recommendedName>
        <fullName evidence="4">DUF4468 domain-containing protein</fullName>
    </recommendedName>
</protein>
<organism evidence="2 3">
    <name type="scientific">Paraflavisolibacter caeni</name>
    <dbReference type="NCBI Taxonomy" id="2982496"/>
    <lineage>
        <taxon>Bacteria</taxon>
        <taxon>Pseudomonadati</taxon>
        <taxon>Bacteroidota</taxon>
        <taxon>Chitinophagia</taxon>
        <taxon>Chitinophagales</taxon>
        <taxon>Chitinophagaceae</taxon>
        <taxon>Paraflavisolibacter</taxon>
    </lineage>
</organism>
<dbReference type="EMBL" id="JAOTIF010000011">
    <property type="protein sequence ID" value="MCU7550322.1"/>
    <property type="molecule type" value="Genomic_DNA"/>
</dbReference>
<dbReference type="Proteomes" id="UP001155483">
    <property type="component" value="Unassembled WGS sequence"/>
</dbReference>
<dbReference type="RefSeq" id="WP_279297760.1">
    <property type="nucleotide sequence ID" value="NZ_JAOTIF010000011.1"/>
</dbReference>
<comment type="caution">
    <text evidence="2">The sequence shown here is derived from an EMBL/GenBank/DDBJ whole genome shotgun (WGS) entry which is preliminary data.</text>
</comment>
<feature type="transmembrane region" description="Helical" evidence="1">
    <location>
        <begin position="20"/>
        <end position="39"/>
    </location>
</feature>
<proteinExistence type="predicted"/>
<keyword evidence="1" id="KW-1133">Transmembrane helix</keyword>
<keyword evidence="1" id="KW-0472">Membrane</keyword>
<evidence type="ECO:0008006" key="4">
    <source>
        <dbReference type="Google" id="ProtNLM"/>
    </source>
</evidence>
<name>A0A9X2XXE8_9BACT</name>
<evidence type="ECO:0000313" key="2">
    <source>
        <dbReference type="EMBL" id="MCU7550322.1"/>
    </source>
</evidence>
<reference evidence="2" key="2">
    <citation type="submission" date="2023-04" db="EMBL/GenBank/DDBJ databases">
        <title>Paracnuella aquatica gen. nov., sp. nov., a member of the family Chitinophagaceae isolated from a hot spring.</title>
        <authorList>
            <person name="Wang C."/>
        </authorList>
    </citation>
    <scope>NUCLEOTIDE SEQUENCE</scope>
    <source>
        <strain evidence="2">LB-8</strain>
    </source>
</reference>
<keyword evidence="3" id="KW-1185">Reference proteome</keyword>
<keyword evidence="1" id="KW-0812">Transmembrane</keyword>